<protein>
    <submittedName>
        <fullName evidence="2">Uncharacterized protein</fullName>
    </submittedName>
</protein>
<sequence>MAERIGGEKDGLKTEGKEEKRRREGWMKNRGKGGKATKKMKNRRLDQLQVAATDLVTAQPCLS</sequence>
<keyword evidence="3" id="KW-1185">Reference proteome</keyword>
<reference evidence="2 3" key="1">
    <citation type="journal article" date="2020" name="Mol. Biol. Evol.">
        <title>Distinct Expression and Methylation Patterns for Genes with Different Fates following a Single Whole-Genome Duplication in Flowering Plants.</title>
        <authorList>
            <person name="Shi T."/>
            <person name="Rahmani R.S."/>
            <person name="Gugger P.F."/>
            <person name="Wang M."/>
            <person name="Li H."/>
            <person name="Zhang Y."/>
            <person name="Li Z."/>
            <person name="Wang Q."/>
            <person name="Van de Peer Y."/>
            <person name="Marchal K."/>
            <person name="Chen J."/>
        </authorList>
    </citation>
    <scope>NUCLEOTIDE SEQUENCE [LARGE SCALE GENOMIC DNA]</scope>
    <source>
        <tissue evidence="2">Leaf</tissue>
    </source>
</reference>
<gene>
    <name evidence="2" type="ORF">HUJ06_012309</name>
</gene>
<organism evidence="2 3">
    <name type="scientific">Nelumbo nucifera</name>
    <name type="common">Sacred lotus</name>
    <dbReference type="NCBI Taxonomy" id="4432"/>
    <lineage>
        <taxon>Eukaryota</taxon>
        <taxon>Viridiplantae</taxon>
        <taxon>Streptophyta</taxon>
        <taxon>Embryophyta</taxon>
        <taxon>Tracheophyta</taxon>
        <taxon>Spermatophyta</taxon>
        <taxon>Magnoliopsida</taxon>
        <taxon>Proteales</taxon>
        <taxon>Nelumbonaceae</taxon>
        <taxon>Nelumbo</taxon>
    </lineage>
</organism>
<dbReference type="EMBL" id="DUZY01000003">
    <property type="protein sequence ID" value="DAD33458.1"/>
    <property type="molecule type" value="Genomic_DNA"/>
</dbReference>
<evidence type="ECO:0000313" key="2">
    <source>
        <dbReference type="EMBL" id="DAD33458.1"/>
    </source>
</evidence>
<accession>A0A822YW53</accession>
<feature type="compositionally biased region" description="Basic and acidic residues" evidence="1">
    <location>
        <begin position="1"/>
        <end position="27"/>
    </location>
</feature>
<dbReference type="Proteomes" id="UP000607653">
    <property type="component" value="Unassembled WGS sequence"/>
</dbReference>
<feature type="region of interest" description="Disordered" evidence="1">
    <location>
        <begin position="1"/>
        <end position="40"/>
    </location>
</feature>
<name>A0A822YW53_NELNU</name>
<evidence type="ECO:0000313" key="3">
    <source>
        <dbReference type="Proteomes" id="UP000607653"/>
    </source>
</evidence>
<comment type="caution">
    <text evidence="2">The sequence shown here is derived from an EMBL/GenBank/DDBJ whole genome shotgun (WGS) entry which is preliminary data.</text>
</comment>
<proteinExistence type="predicted"/>
<dbReference type="AlphaFoldDB" id="A0A822YW53"/>
<evidence type="ECO:0000256" key="1">
    <source>
        <dbReference type="SAM" id="MobiDB-lite"/>
    </source>
</evidence>
<feature type="compositionally biased region" description="Basic residues" evidence="1">
    <location>
        <begin position="29"/>
        <end position="40"/>
    </location>
</feature>